<accession>A0A1E1LCA3</accession>
<dbReference type="InterPro" id="IPR002575">
    <property type="entry name" value="Aminoglycoside_PTrfase"/>
</dbReference>
<dbReference type="OrthoDB" id="5598852at2759"/>
<evidence type="ECO:0000313" key="2">
    <source>
        <dbReference type="EMBL" id="CZT08181.1"/>
    </source>
</evidence>
<gene>
    <name evidence="2" type="ORF">RAG0_13340</name>
</gene>
<dbReference type="PANTHER" id="PTHR21310">
    <property type="entry name" value="AMINOGLYCOSIDE PHOSPHOTRANSFERASE-RELATED-RELATED"/>
    <property type="match status" value="1"/>
</dbReference>
<evidence type="ECO:0000259" key="1">
    <source>
        <dbReference type="Pfam" id="PF01636"/>
    </source>
</evidence>
<dbReference type="InterPro" id="IPR051678">
    <property type="entry name" value="AGP_Transferase"/>
</dbReference>
<feature type="domain" description="Aminoglycoside phosphotransferase" evidence="1">
    <location>
        <begin position="166"/>
        <end position="228"/>
    </location>
</feature>
<dbReference type="EMBL" id="FJUX01000102">
    <property type="protein sequence ID" value="CZT08181.1"/>
    <property type="molecule type" value="Genomic_DNA"/>
</dbReference>
<keyword evidence="3" id="KW-1185">Reference proteome</keyword>
<dbReference type="PANTHER" id="PTHR21310:SF59">
    <property type="entry name" value="AMINOGLYCOSIDE PHOSPHOTRANSFERASE DOMAIN-CONTAINING PROTEIN"/>
    <property type="match status" value="1"/>
</dbReference>
<dbReference type="Pfam" id="PF01636">
    <property type="entry name" value="APH"/>
    <property type="match status" value="1"/>
</dbReference>
<proteinExistence type="predicted"/>
<organism evidence="2 3">
    <name type="scientific">Rhynchosporium agropyri</name>
    <dbReference type="NCBI Taxonomy" id="914238"/>
    <lineage>
        <taxon>Eukaryota</taxon>
        <taxon>Fungi</taxon>
        <taxon>Dikarya</taxon>
        <taxon>Ascomycota</taxon>
        <taxon>Pezizomycotina</taxon>
        <taxon>Leotiomycetes</taxon>
        <taxon>Helotiales</taxon>
        <taxon>Ploettnerulaceae</taxon>
        <taxon>Rhynchosporium</taxon>
    </lineage>
</organism>
<dbReference type="AlphaFoldDB" id="A0A1E1LCA3"/>
<dbReference type="SUPFAM" id="SSF56112">
    <property type="entry name" value="Protein kinase-like (PK-like)"/>
    <property type="match status" value="1"/>
</dbReference>
<protein>
    <recommendedName>
        <fullName evidence="1">Aminoglycoside phosphotransferase domain-containing protein</fullName>
    </recommendedName>
</protein>
<name>A0A1E1LCA3_9HELO</name>
<evidence type="ECO:0000313" key="3">
    <source>
        <dbReference type="Proteomes" id="UP000178912"/>
    </source>
</evidence>
<dbReference type="Gene3D" id="3.90.1200.10">
    <property type="match status" value="1"/>
</dbReference>
<dbReference type="InterPro" id="IPR011009">
    <property type="entry name" value="Kinase-like_dom_sf"/>
</dbReference>
<dbReference type="Proteomes" id="UP000178912">
    <property type="component" value="Unassembled WGS sequence"/>
</dbReference>
<reference evidence="3" key="1">
    <citation type="submission" date="2016-03" db="EMBL/GenBank/DDBJ databases">
        <authorList>
            <person name="Guldener U."/>
        </authorList>
    </citation>
    <scope>NUCLEOTIDE SEQUENCE [LARGE SCALE GENOMIC DNA]</scope>
    <source>
        <strain evidence="3">04CH-RAC-A.6.1</strain>
    </source>
</reference>
<sequence length="340" mass="37983">MADGQSLALQSIDSFFIRSGLTVQDRLDCFAFVEELYPDKSISPTSCQGYCSMTTLVGEHLIVQFRPSKYRLNLLVTSAARDVYGTFAPETKYIATLPASGLLVYIMDRIRGITFKDLQASSGTRGISTQFRARLCRDFAVFLSKSWHRGAEKPMELGTVGRSIKTRLQSLCKDLPIPVRATARHILTKLHHIEALPCVLTHGDIVPANIMVKPSTGALTGLVDWAEAEFLPFGICLYGLEELLGKITPGGFQYSAEAERLRNVFWTELRRNIPALQNIHVLQAVKLARNLGILLWHGIAFDDGAIDRVVQEGRDIEEIQRLDSFLDVEILGQRDHKPKL</sequence>